<evidence type="ECO:0000313" key="1">
    <source>
        <dbReference type="EMBL" id="OUQ34789.1"/>
    </source>
</evidence>
<proteinExistence type="predicted"/>
<comment type="caution">
    <text evidence="1">The sequence shown here is derived from an EMBL/GenBank/DDBJ whole genome shotgun (WGS) entry which is preliminary data.</text>
</comment>
<gene>
    <name evidence="1" type="ORF">B5E75_05655</name>
</gene>
<name>A0A1Y4SXY5_9FIRM</name>
<dbReference type="InterPro" id="IPR025387">
    <property type="entry name" value="DUF4299"/>
</dbReference>
<protein>
    <recommendedName>
        <fullName evidence="3">DUF4299 family protein</fullName>
    </recommendedName>
</protein>
<dbReference type="AlphaFoldDB" id="A0A1Y4SXY5"/>
<dbReference type="RefSeq" id="WP_087357813.1">
    <property type="nucleotide sequence ID" value="NZ_NFLJ01000013.1"/>
</dbReference>
<sequence length="113" mass="13024">MGLFNKKKKIDVWEDAYKATPHFYKQSDGNVFGAMSLTEGVKTMFLKQPQIHFEVEGQRISQWRIALIDATNDSMIGDMDYFMALKKLQPYILAEDSNFILVRGLTLDELKSL</sequence>
<dbReference type="EMBL" id="NFLJ01000013">
    <property type="protein sequence ID" value="OUQ34789.1"/>
    <property type="molecule type" value="Genomic_DNA"/>
</dbReference>
<accession>A0A1Y4SXY5</accession>
<dbReference type="Proteomes" id="UP000195305">
    <property type="component" value="Unassembled WGS sequence"/>
</dbReference>
<organism evidence="1 2">
    <name type="scientific">Massilimicrobiota timonensis</name>
    <dbReference type="NCBI Taxonomy" id="1776392"/>
    <lineage>
        <taxon>Bacteria</taxon>
        <taxon>Bacillati</taxon>
        <taxon>Bacillota</taxon>
        <taxon>Erysipelotrichia</taxon>
        <taxon>Erysipelotrichales</taxon>
        <taxon>Erysipelotrichaceae</taxon>
        <taxon>Massilimicrobiota</taxon>
    </lineage>
</organism>
<reference evidence="1 2" key="1">
    <citation type="journal article" date="2018" name="BMC Genomics">
        <title>Whole genome sequencing and function prediction of 133 gut anaerobes isolated from chicken caecum in pure cultures.</title>
        <authorList>
            <person name="Medvecky M."/>
            <person name="Cejkova D."/>
            <person name="Polansky O."/>
            <person name="Karasova D."/>
            <person name="Kubasova T."/>
            <person name="Cizek A."/>
            <person name="Rychlik I."/>
        </authorList>
    </citation>
    <scope>NUCLEOTIDE SEQUENCE [LARGE SCALE GENOMIC DNA]</scope>
    <source>
        <strain evidence="1 2">An13</strain>
    </source>
</reference>
<evidence type="ECO:0008006" key="3">
    <source>
        <dbReference type="Google" id="ProtNLM"/>
    </source>
</evidence>
<dbReference type="Pfam" id="PF14132">
    <property type="entry name" value="DUF4299"/>
    <property type="match status" value="1"/>
</dbReference>
<dbReference type="OrthoDB" id="2059041at2"/>
<keyword evidence="2" id="KW-1185">Reference proteome</keyword>
<evidence type="ECO:0000313" key="2">
    <source>
        <dbReference type="Proteomes" id="UP000195305"/>
    </source>
</evidence>